<feature type="domain" description="Gene product 88" evidence="1">
    <location>
        <begin position="46"/>
        <end position="265"/>
    </location>
</feature>
<evidence type="ECO:0000313" key="2">
    <source>
        <dbReference type="EMBL" id="QEG36205.1"/>
    </source>
</evidence>
<dbReference type="Pfam" id="PF17338">
    <property type="entry name" value="GP88"/>
    <property type="match status" value="1"/>
</dbReference>
<dbReference type="EMBL" id="CP042913">
    <property type="protein sequence ID" value="QEG36205.1"/>
    <property type="molecule type" value="Genomic_DNA"/>
</dbReference>
<dbReference type="Proteomes" id="UP000323917">
    <property type="component" value="Chromosome"/>
</dbReference>
<accession>A0A5B9QF16</accession>
<name>A0A5B9QF16_9BACT</name>
<dbReference type="OrthoDB" id="8116906at2"/>
<proteinExistence type="predicted"/>
<dbReference type="InterPro" id="IPR020290">
    <property type="entry name" value="Gp88"/>
</dbReference>
<sequence length="279" mass="31451">MTERKTKRSLLRVLRTGDPQSFFHHFTAKEILEKLGPPRQLLSTSTKTDKSRKVGVLSKILYLTSGVFCPSATQSCLKVCLGHSSGRMTMLQSANARDRRSALYLEDQEHFMHLLRADLYYLRAEAKALGLVPAVRLNGTSDIPWERLHGELFTEFNDIQFYDYTKLRPRMWHFLRGRLVDQPFPPNYHLTFSLSEKNNSDAEALLEAGGNVAVVFWPVVPDCWNGYHVIPADKHDARFLDKTGCVVGLSAKGIAREDLSGFVVRTADASARLNVLNAA</sequence>
<dbReference type="RefSeq" id="WP_148074583.1">
    <property type="nucleotide sequence ID" value="NZ_CP042913.1"/>
</dbReference>
<gene>
    <name evidence="2" type="ORF">Pr1d_35170</name>
</gene>
<evidence type="ECO:0000259" key="1">
    <source>
        <dbReference type="Pfam" id="PF17338"/>
    </source>
</evidence>
<evidence type="ECO:0000313" key="3">
    <source>
        <dbReference type="Proteomes" id="UP000323917"/>
    </source>
</evidence>
<organism evidence="2 3">
    <name type="scientific">Bythopirellula goksoeyrii</name>
    <dbReference type="NCBI Taxonomy" id="1400387"/>
    <lineage>
        <taxon>Bacteria</taxon>
        <taxon>Pseudomonadati</taxon>
        <taxon>Planctomycetota</taxon>
        <taxon>Planctomycetia</taxon>
        <taxon>Pirellulales</taxon>
        <taxon>Lacipirellulaceae</taxon>
        <taxon>Bythopirellula</taxon>
    </lineage>
</organism>
<reference evidence="2 3" key="1">
    <citation type="submission" date="2019-08" db="EMBL/GenBank/DDBJ databases">
        <title>Deep-cultivation of Planctomycetes and their phenomic and genomic characterization uncovers novel biology.</title>
        <authorList>
            <person name="Wiegand S."/>
            <person name="Jogler M."/>
            <person name="Boedeker C."/>
            <person name="Pinto D."/>
            <person name="Vollmers J."/>
            <person name="Rivas-Marin E."/>
            <person name="Kohn T."/>
            <person name="Peeters S.H."/>
            <person name="Heuer A."/>
            <person name="Rast P."/>
            <person name="Oberbeckmann S."/>
            <person name="Bunk B."/>
            <person name="Jeske O."/>
            <person name="Meyerdierks A."/>
            <person name="Storesund J.E."/>
            <person name="Kallscheuer N."/>
            <person name="Luecker S."/>
            <person name="Lage O.M."/>
            <person name="Pohl T."/>
            <person name="Merkel B.J."/>
            <person name="Hornburger P."/>
            <person name="Mueller R.-W."/>
            <person name="Bruemmer F."/>
            <person name="Labrenz M."/>
            <person name="Spormann A.M."/>
            <person name="Op den Camp H."/>
            <person name="Overmann J."/>
            <person name="Amann R."/>
            <person name="Jetten M.S.M."/>
            <person name="Mascher T."/>
            <person name="Medema M.H."/>
            <person name="Devos D.P."/>
            <person name="Kaster A.-K."/>
            <person name="Ovreas L."/>
            <person name="Rohde M."/>
            <person name="Galperin M.Y."/>
            <person name="Jogler C."/>
        </authorList>
    </citation>
    <scope>NUCLEOTIDE SEQUENCE [LARGE SCALE GENOMIC DNA]</scope>
    <source>
        <strain evidence="2 3">Pr1d</strain>
    </source>
</reference>
<dbReference type="KEGG" id="bgok:Pr1d_35170"/>
<dbReference type="AlphaFoldDB" id="A0A5B9QF16"/>
<protein>
    <recommendedName>
        <fullName evidence="1">Gene product 88 domain-containing protein</fullName>
    </recommendedName>
</protein>
<keyword evidence="3" id="KW-1185">Reference proteome</keyword>